<dbReference type="GO" id="GO:0006310">
    <property type="term" value="P:DNA recombination"/>
    <property type="evidence" value="ECO:0007669"/>
    <property type="project" value="UniProtKB-KW"/>
</dbReference>
<dbReference type="PANTHER" id="PTHR30349:SF64">
    <property type="entry name" value="PROPHAGE INTEGRASE INTD-RELATED"/>
    <property type="match status" value="1"/>
</dbReference>
<dbReference type="InterPro" id="IPR050090">
    <property type="entry name" value="Tyrosine_recombinase_XerCD"/>
</dbReference>
<evidence type="ECO:0008006" key="10">
    <source>
        <dbReference type="Google" id="ProtNLM"/>
    </source>
</evidence>
<evidence type="ECO:0000313" key="9">
    <source>
        <dbReference type="Proteomes" id="UP000251341"/>
    </source>
</evidence>
<evidence type="ECO:0000259" key="7">
    <source>
        <dbReference type="PROSITE" id="PS51900"/>
    </source>
</evidence>
<dbReference type="CDD" id="cd00796">
    <property type="entry name" value="INT_Rci_Hp1_C"/>
    <property type="match status" value="1"/>
</dbReference>
<dbReference type="InterPro" id="IPR013762">
    <property type="entry name" value="Integrase-like_cat_sf"/>
</dbReference>
<evidence type="ECO:0000256" key="4">
    <source>
        <dbReference type="ARBA" id="ARBA00023172"/>
    </source>
</evidence>
<accession>A0A315EQW5</accession>
<dbReference type="GO" id="GO:0015074">
    <property type="term" value="P:DNA integration"/>
    <property type="evidence" value="ECO:0007669"/>
    <property type="project" value="UniProtKB-KW"/>
</dbReference>
<proteinExistence type="inferred from homology"/>
<dbReference type="InterPro" id="IPR044068">
    <property type="entry name" value="CB"/>
</dbReference>
<comment type="similarity">
    <text evidence="1">Belongs to the 'phage' integrase family.</text>
</comment>
<dbReference type="SUPFAM" id="SSF56349">
    <property type="entry name" value="DNA breaking-rejoining enzymes"/>
    <property type="match status" value="1"/>
</dbReference>
<dbReference type="Pfam" id="PF00589">
    <property type="entry name" value="Phage_integrase"/>
    <property type="match status" value="1"/>
</dbReference>
<dbReference type="GO" id="GO:0003677">
    <property type="term" value="F:DNA binding"/>
    <property type="evidence" value="ECO:0007669"/>
    <property type="project" value="UniProtKB-UniRule"/>
</dbReference>
<dbReference type="Gene3D" id="1.10.150.130">
    <property type="match status" value="1"/>
</dbReference>
<dbReference type="PANTHER" id="PTHR30349">
    <property type="entry name" value="PHAGE INTEGRASE-RELATED"/>
    <property type="match status" value="1"/>
</dbReference>
<dbReference type="AlphaFoldDB" id="A0A315EQW5"/>
<evidence type="ECO:0000256" key="2">
    <source>
        <dbReference type="ARBA" id="ARBA00022908"/>
    </source>
</evidence>
<evidence type="ECO:0000256" key="5">
    <source>
        <dbReference type="PROSITE-ProRule" id="PRU01248"/>
    </source>
</evidence>
<keyword evidence="9" id="KW-1185">Reference proteome</keyword>
<keyword evidence="2" id="KW-0229">DNA integration</keyword>
<reference evidence="8 9" key="1">
    <citation type="submission" date="2017-04" db="EMBL/GenBank/DDBJ databases">
        <title>Unexpected and diverse lifestyles within the genus Limnohabitans.</title>
        <authorList>
            <person name="Kasalicky V."/>
            <person name="Mehrshad M."/>
            <person name="Andrei S.-A."/>
            <person name="Salcher M."/>
            <person name="Kratochvilova H."/>
            <person name="Simek K."/>
            <person name="Ghai R."/>
        </authorList>
    </citation>
    <scope>NUCLEOTIDE SEQUENCE [LARGE SCALE GENOMIC DNA]</scope>
    <source>
        <strain evidence="8 9">MWH-C5</strain>
    </source>
</reference>
<dbReference type="InterPro" id="IPR011010">
    <property type="entry name" value="DNA_brk_join_enz"/>
</dbReference>
<dbReference type="InterPro" id="IPR002104">
    <property type="entry name" value="Integrase_catalytic"/>
</dbReference>
<gene>
    <name evidence="8" type="ORF">B9Z44_01175</name>
</gene>
<sequence>MRHISDEKSAVIVPLTRGQIFTLKELADTYMACYQGGDRQQATRLAYFVTHLGTKAAHEIDGDDIQDVLDALQRRGRVHNRGGASREAITLVETHKPLKPASVNRYRTTIQALLTWGRKRRLMPKGWMNPVTDTERLPEDNVRTRYLNEAEYLRLLKASKASYWKKLHVLIKLAVTTGARRGTLMGLRWADVDIEGLRAFAERTKNGEPFVLVLQDDVAKELKSLRGASAADELIFCGRNPFKPMNFEKAYHNAMANAGIEGACFHTLRHTHASWLAKQGAPLLAIADSLGHKSLEMTKRYAHLCVDSRAAMLSRVFAAAA</sequence>
<dbReference type="EMBL" id="NESP01000001">
    <property type="protein sequence ID" value="PUE58334.1"/>
    <property type="molecule type" value="Genomic_DNA"/>
</dbReference>
<name>A0A315EQW5_9BURK</name>
<evidence type="ECO:0000259" key="6">
    <source>
        <dbReference type="PROSITE" id="PS51898"/>
    </source>
</evidence>
<evidence type="ECO:0000313" key="8">
    <source>
        <dbReference type="EMBL" id="PUE58334.1"/>
    </source>
</evidence>
<feature type="domain" description="Core-binding (CB)" evidence="7">
    <location>
        <begin position="21"/>
        <end position="118"/>
    </location>
</feature>
<keyword evidence="4" id="KW-0233">DNA recombination</keyword>
<evidence type="ECO:0000256" key="1">
    <source>
        <dbReference type="ARBA" id="ARBA00008857"/>
    </source>
</evidence>
<organism evidence="8 9">
    <name type="scientific">Limnohabitans curvus</name>
    <dbReference type="NCBI Taxonomy" id="323423"/>
    <lineage>
        <taxon>Bacteria</taxon>
        <taxon>Pseudomonadati</taxon>
        <taxon>Pseudomonadota</taxon>
        <taxon>Betaproteobacteria</taxon>
        <taxon>Burkholderiales</taxon>
        <taxon>Comamonadaceae</taxon>
        <taxon>Limnohabitans</taxon>
    </lineage>
</organism>
<keyword evidence="3 5" id="KW-0238">DNA-binding</keyword>
<dbReference type="Gene3D" id="1.10.443.10">
    <property type="entry name" value="Intergrase catalytic core"/>
    <property type="match status" value="1"/>
</dbReference>
<comment type="caution">
    <text evidence="8">The sequence shown here is derived from an EMBL/GenBank/DDBJ whole genome shotgun (WGS) entry which is preliminary data.</text>
</comment>
<dbReference type="Proteomes" id="UP000251341">
    <property type="component" value="Unassembled WGS sequence"/>
</dbReference>
<protein>
    <recommendedName>
        <fullName evidence="10">Integrase</fullName>
    </recommendedName>
</protein>
<evidence type="ECO:0000256" key="3">
    <source>
        <dbReference type="ARBA" id="ARBA00023125"/>
    </source>
</evidence>
<dbReference type="RefSeq" id="WP_108401481.1">
    <property type="nucleotide sequence ID" value="NZ_NESP01000001.1"/>
</dbReference>
<dbReference type="PROSITE" id="PS51900">
    <property type="entry name" value="CB"/>
    <property type="match status" value="1"/>
</dbReference>
<dbReference type="PROSITE" id="PS51898">
    <property type="entry name" value="TYR_RECOMBINASE"/>
    <property type="match status" value="1"/>
</dbReference>
<feature type="domain" description="Tyr recombinase" evidence="6">
    <location>
        <begin position="142"/>
        <end position="314"/>
    </location>
</feature>
<dbReference type="InterPro" id="IPR010998">
    <property type="entry name" value="Integrase_recombinase_N"/>
</dbReference>